<dbReference type="GO" id="GO:0047429">
    <property type="term" value="F:nucleoside triphosphate diphosphatase activity"/>
    <property type="evidence" value="ECO:0007669"/>
    <property type="project" value="InterPro"/>
</dbReference>
<feature type="site" description="Important for substrate specificity" evidence="9">
    <location>
        <position position="71"/>
    </location>
</feature>
<dbReference type="HAMAP" id="MF_00528">
    <property type="entry name" value="Maf"/>
    <property type="match status" value="1"/>
</dbReference>
<dbReference type="AlphaFoldDB" id="A0A1H4ATK4"/>
<feature type="site" description="Important for substrate specificity" evidence="9">
    <location>
        <position position="13"/>
    </location>
</feature>
<evidence type="ECO:0000256" key="1">
    <source>
        <dbReference type="ARBA" id="ARBA00004496"/>
    </source>
</evidence>
<dbReference type="PANTHER" id="PTHR43213">
    <property type="entry name" value="BIFUNCTIONAL DTTP/UTP PYROPHOSPHATASE/METHYLTRANSFERASE PROTEIN-RELATED"/>
    <property type="match status" value="1"/>
</dbReference>
<comment type="function">
    <text evidence="6 9">Nucleoside triphosphate pyrophosphatase that hydrolyzes 7-methyl-GTP (m(7)GTP). May have a dual role in cell division arrest and in preventing the incorporation of modified nucleotides into cellular nucleic acids.</text>
</comment>
<feature type="active site" description="Proton acceptor" evidence="9">
    <location>
        <position position="70"/>
    </location>
</feature>
<evidence type="ECO:0000256" key="7">
    <source>
        <dbReference type="ARBA" id="ARBA00060749"/>
    </source>
</evidence>
<dbReference type="PIRSF" id="PIRSF006305">
    <property type="entry name" value="Maf"/>
    <property type="match status" value="1"/>
</dbReference>
<evidence type="ECO:0000256" key="9">
    <source>
        <dbReference type="HAMAP-Rule" id="MF_00528"/>
    </source>
</evidence>
<evidence type="ECO:0000256" key="4">
    <source>
        <dbReference type="ARBA" id="ARBA00023080"/>
    </source>
</evidence>
<dbReference type="NCBIfam" id="TIGR00172">
    <property type="entry name" value="maf"/>
    <property type="match status" value="1"/>
</dbReference>
<keyword evidence="11" id="KW-1185">Reference proteome</keyword>
<dbReference type="CDD" id="cd00555">
    <property type="entry name" value="Maf"/>
    <property type="match status" value="1"/>
</dbReference>
<evidence type="ECO:0000256" key="8">
    <source>
        <dbReference type="ARBA" id="ARBA00068163"/>
    </source>
</evidence>
<dbReference type="EC" id="3.6.1.-" evidence="9"/>
<proteinExistence type="inferred from homology"/>
<feature type="site" description="Important for substrate specificity" evidence="9">
    <location>
        <position position="155"/>
    </location>
</feature>
<dbReference type="OrthoDB" id="9813694at2"/>
<dbReference type="InterPro" id="IPR029001">
    <property type="entry name" value="ITPase-like_fam"/>
</dbReference>
<dbReference type="Gene3D" id="3.90.950.10">
    <property type="match status" value="1"/>
</dbReference>
<dbReference type="PANTHER" id="PTHR43213:SF10">
    <property type="entry name" value="7-METHYL-GTP PYROPHOSPHATASE"/>
    <property type="match status" value="1"/>
</dbReference>
<name>A0A1H4ATK4_9GAMM</name>
<dbReference type="STRING" id="1122198.SAMN02745729_10351"/>
<keyword evidence="3 9" id="KW-0378">Hydrolase</keyword>
<keyword evidence="2 9" id="KW-0963">Cytoplasm</keyword>
<evidence type="ECO:0000256" key="6">
    <source>
        <dbReference type="ARBA" id="ARBA00053369"/>
    </source>
</evidence>
<dbReference type="EMBL" id="FNRJ01000003">
    <property type="protein sequence ID" value="SEA39124.1"/>
    <property type="molecule type" value="Genomic_DNA"/>
</dbReference>
<evidence type="ECO:0000256" key="3">
    <source>
        <dbReference type="ARBA" id="ARBA00022801"/>
    </source>
</evidence>
<comment type="subcellular location">
    <subcellularLocation>
        <location evidence="1 9">Cytoplasm</location>
    </subcellularLocation>
</comment>
<organism evidence="10 11">
    <name type="scientific">Marinobacterium iners DSM 11526</name>
    <dbReference type="NCBI Taxonomy" id="1122198"/>
    <lineage>
        <taxon>Bacteria</taxon>
        <taxon>Pseudomonadati</taxon>
        <taxon>Pseudomonadota</taxon>
        <taxon>Gammaproteobacteria</taxon>
        <taxon>Oceanospirillales</taxon>
        <taxon>Oceanospirillaceae</taxon>
        <taxon>Marinobacterium</taxon>
    </lineage>
</organism>
<comment type="similarity">
    <text evidence="7 9">Belongs to the Maf family. YceF subfamily.</text>
</comment>
<reference evidence="11" key="1">
    <citation type="submission" date="2016-10" db="EMBL/GenBank/DDBJ databases">
        <authorList>
            <person name="Varghese N."/>
            <person name="Submissions S."/>
        </authorList>
    </citation>
    <scope>NUCLEOTIDE SEQUENCE [LARGE SCALE GENOMIC DNA]</scope>
    <source>
        <strain evidence="11">DSM 11526</strain>
    </source>
</reference>
<evidence type="ECO:0000256" key="5">
    <source>
        <dbReference type="ARBA" id="ARBA00050213"/>
    </source>
</evidence>
<comment type="caution">
    <text evidence="9">Lacks conserved residue(s) required for the propagation of feature annotation.</text>
</comment>
<dbReference type="RefSeq" id="WP_091823981.1">
    <property type="nucleotide sequence ID" value="NZ_FNRJ01000003.1"/>
</dbReference>
<comment type="cofactor">
    <cofactor evidence="9">
        <name>a divalent metal cation</name>
        <dbReference type="ChEBI" id="CHEBI:60240"/>
    </cofactor>
</comment>
<dbReference type="SUPFAM" id="SSF52972">
    <property type="entry name" value="ITPase-like"/>
    <property type="match status" value="1"/>
</dbReference>
<evidence type="ECO:0000313" key="11">
    <source>
        <dbReference type="Proteomes" id="UP000242469"/>
    </source>
</evidence>
<evidence type="ECO:0000256" key="2">
    <source>
        <dbReference type="ARBA" id="ARBA00022490"/>
    </source>
</evidence>
<dbReference type="InterPro" id="IPR003697">
    <property type="entry name" value="Maf-like"/>
</dbReference>
<evidence type="ECO:0000313" key="10">
    <source>
        <dbReference type="EMBL" id="SEA39124.1"/>
    </source>
</evidence>
<dbReference type="FunFam" id="3.90.950.10:FF:000005">
    <property type="entry name" value="7-methyl-GTP pyrophosphatase"/>
    <property type="match status" value="1"/>
</dbReference>
<protein>
    <recommendedName>
        <fullName evidence="8 9">7-methyl-GTP pyrophosphatase</fullName>
        <shortName evidence="9">m(7)GTP pyrophosphatase</shortName>
        <ecNumber evidence="9">3.6.1.-</ecNumber>
    </recommendedName>
</protein>
<sequence>MLPNLVLASSSPWRRQVLDKLGLPYRTKHPDIDETPIPTEAPADLVARLALEKAKAVAPTFKDALIIGSDQVAVLDDQIIGKPGTHERARQQLKDASGRTLTFLTGLCLLNTATGQHQLAVIPYHVHFRPLSDQLIEGYLQHEQPYNCAGSFKSEAAGIVLFERLEGDDPNALIGLPLIELVRMLEQEGINLFQISA</sequence>
<comment type="catalytic activity">
    <reaction evidence="5 9">
        <text>N(7)-methyl-GTP + H2O = N(7)-methyl-GMP + diphosphate + H(+)</text>
        <dbReference type="Rhea" id="RHEA:58744"/>
        <dbReference type="ChEBI" id="CHEBI:15377"/>
        <dbReference type="ChEBI" id="CHEBI:15378"/>
        <dbReference type="ChEBI" id="CHEBI:33019"/>
        <dbReference type="ChEBI" id="CHEBI:58285"/>
        <dbReference type="ChEBI" id="CHEBI:87133"/>
    </reaction>
</comment>
<dbReference type="GO" id="GO:0005737">
    <property type="term" value="C:cytoplasm"/>
    <property type="evidence" value="ECO:0007669"/>
    <property type="project" value="UniProtKB-SubCell"/>
</dbReference>
<dbReference type="GO" id="GO:0009117">
    <property type="term" value="P:nucleotide metabolic process"/>
    <property type="evidence" value="ECO:0007669"/>
    <property type="project" value="UniProtKB-KW"/>
</dbReference>
<dbReference type="Proteomes" id="UP000242469">
    <property type="component" value="Unassembled WGS sequence"/>
</dbReference>
<accession>A0A1H4ATK4</accession>
<gene>
    <name evidence="10" type="ORF">SAMN02745729_10351</name>
</gene>
<dbReference type="Pfam" id="PF02545">
    <property type="entry name" value="Maf"/>
    <property type="match status" value="1"/>
</dbReference>
<keyword evidence="4 9" id="KW-0546">Nucleotide metabolism</keyword>